<proteinExistence type="predicted"/>
<dbReference type="AlphaFoldDB" id="A0AAE8KFA2"/>
<dbReference type="Proteomes" id="UP000294065">
    <property type="component" value="Unassembled WGS sequence"/>
</dbReference>
<reference evidence="1 2" key="1">
    <citation type="submission" date="2019-02" db="EMBL/GenBank/DDBJ databases">
        <title>The Batch Genome Submission of Acinetobacter spp. strains.</title>
        <authorList>
            <person name="Qin J."/>
            <person name="Hu Y."/>
            <person name="Ye H."/>
            <person name="Wei L."/>
            <person name="Feng Y."/>
            <person name="Zong Z."/>
        </authorList>
    </citation>
    <scope>NUCLEOTIDE SEQUENCE [LARGE SCALE GENOMIC DNA]</scope>
    <source>
        <strain evidence="1 2">WCHAP100012</strain>
    </source>
</reference>
<comment type="caution">
    <text evidence="1">The sequence shown here is derived from an EMBL/GenBank/DDBJ whole genome shotgun (WGS) entry which is preliminary data.</text>
</comment>
<evidence type="ECO:0000313" key="1">
    <source>
        <dbReference type="EMBL" id="RZH26694.1"/>
    </source>
</evidence>
<protein>
    <submittedName>
        <fullName evidence="1">Type IV secretion protein Rhs</fullName>
    </submittedName>
</protein>
<accession>A0AAE8KFA2</accession>
<name>A0AAE8KFA2_ACIPI</name>
<organism evidence="1 2">
    <name type="scientific">Acinetobacter pittii</name>
    <name type="common">Acinetobacter genomosp. 3</name>
    <dbReference type="NCBI Taxonomy" id="48296"/>
    <lineage>
        <taxon>Bacteria</taxon>
        <taxon>Pseudomonadati</taxon>
        <taxon>Pseudomonadota</taxon>
        <taxon>Gammaproteobacteria</taxon>
        <taxon>Moraxellales</taxon>
        <taxon>Moraxellaceae</taxon>
        <taxon>Acinetobacter</taxon>
        <taxon>Acinetobacter calcoaceticus/baumannii complex</taxon>
    </lineage>
</organism>
<sequence>MQKPLVEDTKLQNIANDLYRDNAKIGNGSTGAAVRYENETGTAVGSRYHTQKAEDYSVALNDWLNRNPNASTNDKMAAEQMLRDLQNALKGK</sequence>
<dbReference type="EMBL" id="SGTH01000007">
    <property type="protein sequence ID" value="RZH26694.1"/>
    <property type="molecule type" value="Genomic_DNA"/>
</dbReference>
<evidence type="ECO:0000313" key="2">
    <source>
        <dbReference type="Proteomes" id="UP000294065"/>
    </source>
</evidence>
<gene>
    <name evidence="1" type="ORF">EXD98_15155</name>
</gene>